<dbReference type="InterPro" id="IPR036640">
    <property type="entry name" value="ABC1_TM_sf"/>
</dbReference>
<dbReference type="AlphaFoldDB" id="A0A0E9LSM8"/>
<dbReference type="GO" id="GO:0140359">
    <property type="term" value="F:ABC-type transporter activity"/>
    <property type="evidence" value="ECO:0007669"/>
    <property type="project" value="InterPro"/>
</dbReference>
<dbReference type="GO" id="GO:0016887">
    <property type="term" value="F:ATP hydrolysis activity"/>
    <property type="evidence" value="ECO:0007669"/>
    <property type="project" value="InterPro"/>
</dbReference>
<dbReference type="PROSITE" id="PS50929">
    <property type="entry name" value="ABC_TM1F"/>
    <property type="match status" value="1"/>
</dbReference>
<keyword evidence="2 7" id="KW-0812">Transmembrane</keyword>
<keyword evidence="4 10" id="KW-0067">ATP-binding</keyword>
<dbReference type="OrthoDB" id="311344at2"/>
<accession>A0A0E9LSM8</accession>
<evidence type="ECO:0000259" key="8">
    <source>
        <dbReference type="PROSITE" id="PS50893"/>
    </source>
</evidence>
<evidence type="ECO:0000256" key="3">
    <source>
        <dbReference type="ARBA" id="ARBA00022741"/>
    </source>
</evidence>
<feature type="transmembrane region" description="Helical" evidence="7">
    <location>
        <begin position="127"/>
        <end position="152"/>
    </location>
</feature>
<evidence type="ECO:0000313" key="11">
    <source>
        <dbReference type="Proteomes" id="UP000032900"/>
    </source>
</evidence>
<dbReference type="GO" id="GO:0005886">
    <property type="term" value="C:plasma membrane"/>
    <property type="evidence" value="ECO:0007669"/>
    <property type="project" value="UniProtKB-SubCell"/>
</dbReference>
<feature type="transmembrane region" description="Helical" evidence="7">
    <location>
        <begin position="158"/>
        <end position="178"/>
    </location>
</feature>
<dbReference type="Gene3D" id="3.40.50.300">
    <property type="entry name" value="P-loop containing nucleotide triphosphate hydrolases"/>
    <property type="match status" value="1"/>
</dbReference>
<dbReference type="RefSeq" id="WP_062122366.1">
    <property type="nucleotide sequence ID" value="NZ_BAZW01000003.1"/>
</dbReference>
<evidence type="ECO:0000256" key="1">
    <source>
        <dbReference type="ARBA" id="ARBA00004651"/>
    </source>
</evidence>
<dbReference type="SUPFAM" id="SSF90123">
    <property type="entry name" value="ABC transporter transmembrane region"/>
    <property type="match status" value="1"/>
</dbReference>
<evidence type="ECO:0000256" key="6">
    <source>
        <dbReference type="ARBA" id="ARBA00023136"/>
    </source>
</evidence>
<proteinExistence type="predicted"/>
<sequence length="548" mass="61277">MVLKDESASRWLSKWMTEAKKFYISASALTLLSAGCFVVFSWYLSDFAATWLVLGQVIPQKLLYALAFLAGRYVFAHFSSLINYRAGNIIVSKIKSLLYPKLLNDNQSDAISSALLVTRVSDDLKPYFSFFIPYATASVLVGILLLIVSFWFEKWVGITLLITFVIIPLQMIMIGVGAESLHKKHINLFLKYSAVFYNRLHSIAEIVNLDNLKPQYQFLSEKSRALNQATTNVMRVAILSSAVLELFVSIAIAGVAIYLGMSLLGIIPGSNYGKGYDFHIALFLLMLAPYFFFYLRKFVSAYHDRNKALASAKLIMPLLKESSEAPVSVENGNLQSVEIKNLSFSYPDSMVKVLHNIHLRLPTKGLVLVKGISGSGKSTLLKILSGNLIVKEGLVSVNGNNNPWSVQWLKANSSYMNQFPFIFDGTLGYNVFLDREKETEGPYPEFLDKVLAKKEDGWQTVLSHNGKQLSGGEKQLVTLARMMLFPKPIAILDEPTANLDSETVAIILAQIEKMAQNKLLIVASHEEKFDAIANQILNLNWGEQMTYE</sequence>
<dbReference type="InterPro" id="IPR003439">
    <property type="entry name" value="ABC_transporter-like_ATP-bd"/>
</dbReference>
<evidence type="ECO:0000256" key="5">
    <source>
        <dbReference type="ARBA" id="ARBA00022989"/>
    </source>
</evidence>
<evidence type="ECO:0000256" key="4">
    <source>
        <dbReference type="ARBA" id="ARBA00022840"/>
    </source>
</evidence>
<keyword evidence="11" id="KW-1185">Reference proteome</keyword>
<dbReference type="SMART" id="SM00382">
    <property type="entry name" value="AAA"/>
    <property type="match status" value="1"/>
</dbReference>
<feature type="transmembrane region" description="Helical" evidence="7">
    <location>
        <begin position="278"/>
        <end position="295"/>
    </location>
</feature>
<feature type="domain" description="ABC transmembrane type-1" evidence="9">
    <location>
        <begin position="26"/>
        <end position="307"/>
    </location>
</feature>
<dbReference type="STRING" id="1236989.JCM15548_1690"/>
<keyword evidence="6 7" id="KW-0472">Membrane</keyword>
<keyword evidence="3" id="KW-0547">Nucleotide-binding</keyword>
<feature type="domain" description="ABC transporter" evidence="8">
    <location>
        <begin position="337"/>
        <end position="548"/>
    </location>
</feature>
<dbReference type="CDD" id="cd03228">
    <property type="entry name" value="ABCC_MRP_Like"/>
    <property type="match status" value="1"/>
</dbReference>
<dbReference type="InterPro" id="IPR027417">
    <property type="entry name" value="P-loop_NTPase"/>
</dbReference>
<organism evidence="10 11">
    <name type="scientific">Geofilum rubicundum JCM 15548</name>
    <dbReference type="NCBI Taxonomy" id="1236989"/>
    <lineage>
        <taxon>Bacteria</taxon>
        <taxon>Pseudomonadati</taxon>
        <taxon>Bacteroidota</taxon>
        <taxon>Bacteroidia</taxon>
        <taxon>Marinilabiliales</taxon>
        <taxon>Marinilabiliaceae</taxon>
        <taxon>Geofilum</taxon>
    </lineage>
</organism>
<name>A0A0E9LSM8_9BACT</name>
<dbReference type="InterPro" id="IPR039421">
    <property type="entry name" value="Type_1_exporter"/>
</dbReference>
<dbReference type="SUPFAM" id="SSF52540">
    <property type="entry name" value="P-loop containing nucleoside triphosphate hydrolases"/>
    <property type="match status" value="1"/>
</dbReference>
<dbReference type="Pfam" id="PF00005">
    <property type="entry name" value="ABC_tran"/>
    <property type="match status" value="1"/>
</dbReference>
<evidence type="ECO:0000259" key="9">
    <source>
        <dbReference type="PROSITE" id="PS50929"/>
    </source>
</evidence>
<dbReference type="PANTHER" id="PTHR24221">
    <property type="entry name" value="ATP-BINDING CASSETTE SUB-FAMILY B"/>
    <property type="match status" value="1"/>
</dbReference>
<evidence type="ECO:0000256" key="7">
    <source>
        <dbReference type="SAM" id="Phobius"/>
    </source>
</evidence>
<dbReference type="PROSITE" id="PS50893">
    <property type="entry name" value="ABC_TRANSPORTER_2"/>
    <property type="match status" value="1"/>
</dbReference>
<dbReference type="EMBL" id="BAZW01000003">
    <property type="protein sequence ID" value="GAO28577.1"/>
    <property type="molecule type" value="Genomic_DNA"/>
</dbReference>
<dbReference type="Pfam" id="PF00664">
    <property type="entry name" value="ABC_membrane"/>
    <property type="match status" value="1"/>
</dbReference>
<feature type="transmembrane region" description="Helical" evidence="7">
    <location>
        <begin position="63"/>
        <end position="84"/>
    </location>
</feature>
<dbReference type="PROSITE" id="PS00211">
    <property type="entry name" value="ABC_TRANSPORTER_1"/>
    <property type="match status" value="1"/>
</dbReference>
<keyword evidence="5 7" id="KW-1133">Transmembrane helix</keyword>
<protein>
    <submittedName>
        <fullName evidence="10">Transport ATP-binding protein CydD</fullName>
    </submittedName>
</protein>
<reference evidence="10 11" key="1">
    <citation type="journal article" date="2015" name="Microbes Environ.">
        <title>Distribution and evolution of nitrogen fixation genes in the phylum bacteroidetes.</title>
        <authorList>
            <person name="Inoue J."/>
            <person name="Oshima K."/>
            <person name="Suda W."/>
            <person name="Sakamoto M."/>
            <person name="Iino T."/>
            <person name="Noda S."/>
            <person name="Hongoh Y."/>
            <person name="Hattori M."/>
            <person name="Ohkuma M."/>
        </authorList>
    </citation>
    <scope>NUCLEOTIDE SEQUENCE [LARGE SCALE GENOMIC DNA]</scope>
    <source>
        <strain evidence="10">JCM 15548</strain>
    </source>
</reference>
<feature type="transmembrane region" description="Helical" evidence="7">
    <location>
        <begin position="242"/>
        <end position="266"/>
    </location>
</feature>
<dbReference type="InterPro" id="IPR011527">
    <property type="entry name" value="ABC1_TM_dom"/>
</dbReference>
<dbReference type="PANTHER" id="PTHR24221:SF654">
    <property type="entry name" value="ATP-BINDING CASSETTE SUB-FAMILY B MEMBER 6"/>
    <property type="match status" value="1"/>
</dbReference>
<dbReference type="Proteomes" id="UP000032900">
    <property type="component" value="Unassembled WGS sequence"/>
</dbReference>
<evidence type="ECO:0000313" key="10">
    <source>
        <dbReference type="EMBL" id="GAO28577.1"/>
    </source>
</evidence>
<dbReference type="Gene3D" id="1.20.1560.10">
    <property type="entry name" value="ABC transporter type 1, transmembrane domain"/>
    <property type="match status" value="1"/>
</dbReference>
<comment type="caution">
    <text evidence="10">The sequence shown here is derived from an EMBL/GenBank/DDBJ whole genome shotgun (WGS) entry which is preliminary data.</text>
</comment>
<comment type="subcellular location">
    <subcellularLocation>
        <location evidence="1">Cell membrane</location>
        <topology evidence="1">Multi-pass membrane protein</topology>
    </subcellularLocation>
</comment>
<dbReference type="InterPro" id="IPR017871">
    <property type="entry name" value="ABC_transporter-like_CS"/>
</dbReference>
<dbReference type="GO" id="GO:0005524">
    <property type="term" value="F:ATP binding"/>
    <property type="evidence" value="ECO:0007669"/>
    <property type="project" value="UniProtKB-KW"/>
</dbReference>
<evidence type="ECO:0000256" key="2">
    <source>
        <dbReference type="ARBA" id="ARBA00022692"/>
    </source>
</evidence>
<dbReference type="InterPro" id="IPR003593">
    <property type="entry name" value="AAA+_ATPase"/>
</dbReference>
<feature type="transmembrane region" description="Helical" evidence="7">
    <location>
        <begin position="21"/>
        <end position="43"/>
    </location>
</feature>
<gene>
    <name evidence="10" type="ORF">JCM15548_1690</name>
</gene>